<dbReference type="InterPro" id="IPR051486">
    <property type="entry name" value="Hcy_S-methyltransferase"/>
</dbReference>
<dbReference type="GO" id="GO:0009086">
    <property type="term" value="P:methionine biosynthetic process"/>
    <property type="evidence" value="ECO:0007669"/>
    <property type="project" value="InterPro"/>
</dbReference>
<dbReference type="Proteomes" id="UP000242432">
    <property type="component" value="Unassembled WGS sequence"/>
</dbReference>
<organism evidence="9 10">
    <name type="scientific">Succinivibrio dextrinosolvens DSM 3072</name>
    <dbReference type="NCBI Taxonomy" id="1123324"/>
    <lineage>
        <taxon>Bacteria</taxon>
        <taxon>Pseudomonadati</taxon>
        <taxon>Pseudomonadota</taxon>
        <taxon>Gammaproteobacteria</taxon>
        <taxon>Aeromonadales</taxon>
        <taxon>Succinivibrionaceae</taxon>
        <taxon>Succinivibrio</taxon>
    </lineage>
</organism>
<dbReference type="STRING" id="83771.SAMN02910357_02015"/>
<keyword evidence="2 7" id="KW-0808">Transferase</keyword>
<evidence type="ECO:0000313" key="10">
    <source>
        <dbReference type="Proteomes" id="UP000242432"/>
    </source>
</evidence>
<dbReference type="RefSeq" id="WP_078929029.1">
    <property type="nucleotide sequence ID" value="NZ_FUXX01000028.1"/>
</dbReference>
<feature type="binding site" evidence="6 7">
    <location>
        <position position="294"/>
    </location>
    <ligand>
        <name>Zn(2+)</name>
        <dbReference type="ChEBI" id="CHEBI:29105"/>
    </ligand>
</feature>
<evidence type="ECO:0000313" key="9">
    <source>
        <dbReference type="EMBL" id="SKA65122.1"/>
    </source>
</evidence>
<dbReference type="SUPFAM" id="SSF82282">
    <property type="entry name" value="Homocysteine S-methyltransferase"/>
    <property type="match status" value="1"/>
</dbReference>
<gene>
    <name evidence="9" type="ORF">SAMN02745213_01620</name>
</gene>
<accession>A0A1T4VJI6</accession>
<dbReference type="GO" id="GO:0033528">
    <property type="term" value="P:S-methylmethionine cycle"/>
    <property type="evidence" value="ECO:0007669"/>
    <property type="project" value="TreeGrafter"/>
</dbReference>
<evidence type="ECO:0000256" key="1">
    <source>
        <dbReference type="ARBA" id="ARBA00022603"/>
    </source>
</evidence>
<evidence type="ECO:0000256" key="6">
    <source>
        <dbReference type="PIRSR" id="PIRSR037505-2"/>
    </source>
</evidence>
<sequence>MIDFNSYLNRQKFVVVDGAFATELERLGLDIKDPLWSALALIDHTDMIEKVHNMYLKAGADIIISSSYQATVDGFAKKGIDKDKALSLIALSVDLAVKARDEFVKSSDFDSSKREKPLVAASVGPYGAYLADGSEYRGDYKIGLEELKLFHKERLAVLASASPDLFACETIPNLTEALAILGAIDDLKLDVPAYISFSCKDEAHISDGTSIEDCASALNEFSNVLAVGLNCTAPKYVESLIKHIVRKTDKPVIVYPNSGEIYNPFTKTWSGGSVSFSERAISWYNAGARLIGGCCRTTPEDIRAISEFARN</sequence>
<dbReference type="Gene3D" id="3.20.20.330">
    <property type="entry name" value="Homocysteine-binding-like domain"/>
    <property type="match status" value="1"/>
</dbReference>
<dbReference type="PANTHER" id="PTHR46015">
    <property type="entry name" value="ZGC:172121"/>
    <property type="match status" value="1"/>
</dbReference>
<dbReference type="PROSITE" id="PS50970">
    <property type="entry name" value="HCY"/>
    <property type="match status" value="1"/>
</dbReference>
<evidence type="ECO:0000256" key="4">
    <source>
        <dbReference type="ARBA" id="ARBA00022833"/>
    </source>
</evidence>
<keyword evidence="3 6" id="KW-0479">Metal-binding</keyword>
<dbReference type="GO" id="GO:0008898">
    <property type="term" value="F:S-adenosylmethionine-homocysteine S-methyltransferase activity"/>
    <property type="evidence" value="ECO:0007669"/>
    <property type="project" value="TreeGrafter"/>
</dbReference>
<reference evidence="10" key="1">
    <citation type="submission" date="2017-02" db="EMBL/GenBank/DDBJ databases">
        <authorList>
            <person name="Varghese N."/>
            <person name="Submissions S."/>
        </authorList>
    </citation>
    <scope>NUCLEOTIDE SEQUENCE [LARGE SCALE GENOMIC DNA]</scope>
    <source>
        <strain evidence="10">DSM 3072</strain>
    </source>
</reference>
<dbReference type="FunFam" id="3.20.20.330:FF:000002">
    <property type="entry name" value="Homocysteine S-methyltransferase"/>
    <property type="match status" value="1"/>
</dbReference>
<dbReference type="InterPro" id="IPR036589">
    <property type="entry name" value="HCY_dom_sf"/>
</dbReference>
<dbReference type="Pfam" id="PF02574">
    <property type="entry name" value="S-methyl_trans"/>
    <property type="match status" value="1"/>
</dbReference>
<name>A0A1T4VJI6_9GAMM</name>
<dbReference type="AlphaFoldDB" id="A0A1T4VJI6"/>
<protein>
    <recommendedName>
        <fullName evidence="5">S-methylmethionine:homocysteine methyltransferase</fullName>
    </recommendedName>
</protein>
<evidence type="ECO:0000259" key="8">
    <source>
        <dbReference type="PROSITE" id="PS50970"/>
    </source>
</evidence>
<evidence type="ECO:0000256" key="7">
    <source>
        <dbReference type="PROSITE-ProRule" id="PRU00333"/>
    </source>
</evidence>
<comment type="cofactor">
    <cofactor evidence="6">
        <name>Zn(2+)</name>
        <dbReference type="ChEBI" id="CHEBI:29105"/>
    </cofactor>
    <text evidence="6">Binds 1 zinc ion per subunit.</text>
</comment>
<keyword evidence="10" id="KW-1185">Reference proteome</keyword>
<dbReference type="InterPro" id="IPR003726">
    <property type="entry name" value="HCY_dom"/>
</dbReference>
<dbReference type="PANTHER" id="PTHR46015:SF1">
    <property type="entry name" value="HOMOCYSTEINE S-METHYLTRANSFERASE-LIKE ISOFORM 1"/>
    <property type="match status" value="1"/>
</dbReference>
<dbReference type="GO" id="GO:0032259">
    <property type="term" value="P:methylation"/>
    <property type="evidence" value="ECO:0007669"/>
    <property type="project" value="UniProtKB-KW"/>
</dbReference>
<evidence type="ECO:0000256" key="3">
    <source>
        <dbReference type="ARBA" id="ARBA00022723"/>
    </source>
</evidence>
<dbReference type="PIRSF" id="PIRSF037505">
    <property type="entry name" value="Betaine_HMT"/>
    <property type="match status" value="1"/>
</dbReference>
<feature type="domain" description="Hcy-binding" evidence="8">
    <location>
        <begin position="2"/>
        <end position="309"/>
    </location>
</feature>
<dbReference type="InterPro" id="IPR017226">
    <property type="entry name" value="BHMT-like"/>
</dbReference>
<proteinExistence type="predicted"/>
<evidence type="ECO:0000256" key="2">
    <source>
        <dbReference type="ARBA" id="ARBA00022679"/>
    </source>
</evidence>
<keyword evidence="1 7" id="KW-0489">Methyltransferase</keyword>
<dbReference type="GO" id="GO:0008270">
    <property type="term" value="F:zinc ion binding"/>
    <property type="evidence" value="ECO:0007669"/>
    <property type="project" value="InterPro"/>
</dbReference>
<evidence type="ECO:0000256" key="5">
    <source>
        <dbReference type="ARBA" id="ARBA00076752"/>
    </source>
</evidence>
<dbReference type="NCBIfam" id="NF007020">
    <property type="entry name" value="PRK09485.1"/>
    <property type="match status" value="1"/>
</dbReference>
<feature type="binding site" evidence="6 7">
    <location>
        <position position="231"/>
    </location>
    <ligand>
        <name>Zn(2+)</name>
        <dbReference type="ChEBI" id="CHEBI:29105"/>
    </ligand>
</feature>
<feature type="binding site" evidence="6 7">
    <location>
        <position position="295"/>
    </location>
    <ligand>
        <name>Zn(2+)</name>
        <dbReference type="ChEBI" id="CHEBI:29105"/>
    </ligand>
</feature>
<dbReference type="EMBL" id="FUXX01000028">
    <property type="protein sequence ID" value="SKA65122.1"/>
    <property type="molecule type" value="Genomic_DNA"/>
</dbReference>
<keyword evidence="4 6" id="KW-0862">Zinc</keyword>